<dbReference type="PANTHER" id="PTHR34206">
    <property type="entry name" value="OS06G0193300 PROTEIN"/>
    <property type="match status" value="1"/>
</dbReference>
<evidence type="ECO:0000313" key="1">
    <source>
        <dbReference type="EMBL" id="GKV09701.1"/>
    </source>
</evidence>
<accession>A0AAV5JFL5</accession>
<comment type="caution">
    <text evidence="1">The sequence shown here is derived from an EMBL/GenBank/DDBJ whole genome shotgun (WGS) entry which is preliminary data.</text>
</comment>
<dbReference type="Proteomes" id="UP001054252">
    <property type="component" value="Unassembled WGS sequence"/>
</dbReference>
<name>A0AAV5JFL5_9ROSI</name>
<reference evidence="1 2" key="1">
    <citation type="journal article" date="2021" name="Commun. Biol.">
        <title>The genome of Shorea leprosula (Dipterocarpaceae) highlights the ecological relevance of drought in aseasonal tropical rainforests.</title>
        <authorList>
            <person name="Ng K.K.S."/>
            <person name="Kobayashi M.J."/>
            <person name="Fawcett J.A."/>
            <person name="Hatakeyama M."/>
            <person name="Paape T."/>
            <person name="Ng C.H."/>
            <person name="Ang C.C."/>
            <person name="Tnah L.H."/>
            <person name="Lee C.T."/>
            <person name="Nishiyama T."/>
            <person name="Sese J."/>
            <person name="O'Brien M.J."/>
            <person name="Copetti D."/>
            <person name="Mohd Noor M.I."/>
            <person name="Ong R.C."/>
            <person name="Putra M."/>
            <person name="Sireger I.Z."/>
            <person name="Indrioko S."/>
            <person name="Kosugi Y."/>
            <person name="Izuno A."/>
            <person name="Isagi Y."/>
            <person name="Lee S.L."/>
            <person name="Shimizu K.K."/>
        </authorList>
    </citation>
    <scope>NUCLEOTIDE SEQUENCE [LARGE SCALE GENOMIC DNA]</scope>
    <source>
        <strain evidence="1">214</strain>
    </source>
</reference>
<organism evidence="1 2">
    <name type="scientific">Rubroshorea leprosula</name>
    <dbReference type="NCBI Taxonomy" id="152421"/>
    <lineage>
        <taxon>Eukaryota</taxon>
        <taxon>Viridiplantae</taxon>
        <taxon>Streptophyta</taxon>
        <taxon>Embryophyta</taxon>
        <taxon>Tracheophyta</taxon>
        <taxon>Spermatophyta</taxon>
        <taxon>Magnoliopsida</taxon>
        <taxon>eudicotyledons</taxon>
        <taxon>Gunneridae</taxon>
        <taxon>Pentapetalae</taxon>
        <taxon>rosids</taxon>
        <taxon>malvids</taxon>
        <taxon>Malvales</taxon>
        <taxon>Dipterocarpaceae</taxon>
        <taxon>Rubroshorea</taxon>
    </lineage>
</organism>
<gene>
    <name evidence="1" type="ORF">SLEP1_g21160</name>
</gene>
<evidence type="ECO:0000313" key="2">
    <source>
        <dbReference type="Proteomes" id="UP001054252"/>
    </source>
</evidence>
<keyword evidence="2" id="KW-1185">Reference proteome</keyword>
<sequence>MGSISVIRSLGPQVPVENFSPVIKHTNRIMMLGHKQVPGKKAPKLQIKSSFKNKVFEDRSEGVICYRDESGEIVCEGYDEGPRFHNQIQRPTYHLRDAEIFDLFLLRWLQVINGDAFNNASKGVIADFKWNDFNKF</sequence>
<dbReference type="AlphaFoldDB" id="A0AAV5JFL5"/>
<dbReference type="EMBL" id="BPVZ01000031">
    <property type="protein sequence ID" value="GKV09701.1"/>
    <property type="molecule type" value="Genomic_DNA"/>
</dbReference>
<protein>
    <submittedName>
        <fullName evidence="1">Uncharacterized protein</fullName>
    </submittedName>
</protein>
<proteinExistence type="predicted"/>
<dbReference type="PANTHER" id="PTHR34206:SF1">
    <property type="entry name" value="OS10G0390701 PROTEIN"/>
    <property type="match status" value="1"/>
</dbReference>